<organism evidence="2 3">
    <name type="scientific">Caenorhabditis japonica</name>
    <dbReference type="NCBI Taxonomy" id="281687"/>
    <lineage>
        <taxon>Eukaryota</taxon>
        <taxon>Metazoa</taxon>
        <taxon>Ecdysozoa</taxon>
        <taxon>Nematoda</taxon>
        <taxon>Chromadorea</taxon>
        <taxon>Rhabditida</taxon>
        <taxon>Rhabditina</taxon>
        <taxon>Rhabditomorpha</taxon>
        <taxon>Rhabditoidea</taxon>
        <taxon>Rhabditidae</taxon>
        <taxon>Peloderinae</taxon>
        <taxon>Caenorhabditis</taxon>
    </lineage>
</organism>
<dbReference type="PROSITE" id="PS50878">
    <property type="entry name" value="RT_POL"/>
    <property type="match status" value="1"/>
</dbReference>
<reference evidence="3" key="1">
    <citation type="submission" date="2010-08" db="EMBL/GenBank/DDBJ databases">
        <authorList>
            <consortium name="Caenorhabditis japonica Sequencing Consortium"/>
            <person name="Wilson R.K."/>
        </authorList>
    </citation>
    <scope>NUCLEOTIDE SEQUENCE [LARGE SCALE GENOMIC DNA]</scope>
    <source>
        <strain evidence="3">DF5081</strain>
    </source>
</reference>
<dbReference type="PANTHER" id="PTHR47331:SF1">
    <property type="entry name" value="GAG-LIKE PROTEIN"/>
    <property type="match status" value="1"/>
</dbReference>
<name>A0A8R1I7B7_CAEJA</name>
<dbReference type="Gene3D" id="3.10.10.10">
    <property type="entry name" value="HIV Type 1 Reverse Transcriptase, subunit A, domain 1"/>
    <property type="match status" value="1"/>
</dbReference>
<dbReference type="InterPro" id="IPR043502">
    <property type="entry name" value="DNA/RNA_pol_sf"/>
</dbReference>
<dbReference type="AlphaFoldDB" id="A0A8R1I7B7"/>
<dbReference type="SUPFAM" id="SSF56672">
    <property type="entry name" value="DNA/RNA polymerases"/>
    <property type="match status" value="1"/>
</dbReference>
<sequence>MEFFAQRQRQLHATLTQTLHSSRVVRDSKLRKVRVKVAVTLRLSCGFLLRKASQDDSSKKKDTTDKSKQKIKTAAVAHVESDAVQVTPVEEAEVENPIASTIAKKGRDAVFIPTLRTTAFNPESKQWEEISIMLDSGADQSYVTFSLANRWNLPPKGHETFLLRTFGSEEAEMKTYGKTNICITAGAKNVELDVLVTANLAGKVRKAQLSEEDMQFVTENNLVINDDSKEEMIYPDIILGCDYLGEIETGKKVRLPSGLDIIGTHMGYTTMGKKIQSDPEEKVQYLMAALTDDTCNGQDIEEKQKKETQMKIQDTVEKRTDGYYVQLPYKDHQPYLPDNYSLAFKRLQSVHRNSSREVLEKIRDVFEDQIKKGIIEEVDPRVVTEHRIHYNPHQPVLTPLKTTTKCRVVIDGSSHYKGKPSLNDVIHQGPVILPDIVQMLTRFRSGRHVIIADVEKAFLQVFLHEKDRDVTRVIWIRDLDQPLTDENLVIYRFTRVLFGLNVSPFLLAATIQYHLESYPDQALATEMNNNLYVDNLLLTTDGDIDLMMEIYQQTKHALRGMNMNLRQYLSNQKEFRGRIKEEDRADEEDIKVLGIMYESGSDQLIMKM</sequence>
<dbReference type="InterPro" id="IPR000477">
    <property type="entry name" value="RT_dom"/>
</dbReference>
<dbReference type="CDD" id="cd01644">
    <property type="entry name" value="RT_pepA17"/>
    <property type="match status" value="1"/>
</dbReference>
<accession>A0A8R1I7B7</accession>
<reference evidence="2" key="2">
    <citation type="submission" date="2022-06" db="UniProtKB">
        <authorList>
            <consortium name="EnsemblMetazoa"/>
        </authorList>
    </citation>
    <scope>IDENTIFICATION</scope>
    <source>
        <strain evidence="2">DF5081</strain>
    </source>
</reference>
<evidence type="ECO:0000313" key="3">
    <source>
        <dbReference type="Proteomes" id="UP000005237"/>
    </source>
</evidence>
<dbReference type="Gene3D" id="3.30.70.270">
    <property type="match status" value="1"/>
</dbReference>
<dbReference type="Pfam" id="PF00078">
    <property type="entry name" value="RVT_1"/>
    <property type="match status" value="1"/>
</dbReference>
<keyword evidence="3" id="KW-1185">Reference proteome</keyword>
<protein>
    <submittedName>
        <fullName evidence="2">Reverse transcriptase domain-containing protein</fullName>
    </submittedName>
</protein>
<dbReference type="Proteomes" id="UP000005237">
    <property type="component" value="Unassembled WGS sequence"/>
</dbReference>
<evidence type="ECO:0000259" key="1">
    <source>
        <dbReference type="PROSITE" id="PS50878"/>
    </source>
</evidence>
<feature type="domain" description="Reverse transcriptase" evidence="1">
    <location>
        <begin position="379"/>
        <end position="597"/>
    </location>
</feature>
<dbReference type="InterPro" id="IPR021109">
    <property type="entry name" value="Peptidase_aspartic_dom_sf"/>
</dbReference>
<dbReference type="PANTHER" id="PTHR47331">
    <property type="entry name" value="PHD-TYPE DOMAIN-CONTAINING PROTEIN"/>
    <property type="match status" value="1"/>
</dbReference>
<dbReference type="Gene3D" id="2.40.70.10">
    <property type="entry name" value="Acid Proteases"/>
    <property type="match status" value="1"/>
</dbReference>
<dbReference type="InterPro" id="IPR043128">
    <property type="entry name" value="Rev_trsase/Diguanyl_cyclase"/>
</dbReference>
<dbReference type="EnsemblMetazoa" id="CJA27139.1">
    <property type="protein sequence ID" value="CJA27139.1"/>
    <property type="gene ID" value="WBGene00182711"/>
</dbReference>
<proteinExistence type="predicted"/>
<evidence type="ECO:0000313" key="2">
    <source>
        <dbReference type="EnsemblMetazoa" id="CJA27139.1"/>
    </source>
</evidence>